<dbReference type="Gene3D" id="1.25.40.10">
    <property type="entry name" value="Tetratricopeptide repeat domain"/>
    <property type="match status" value="1"/>
</dbReference>
<feature type="region of interest" description="Disordered" evidence="2">
    <location>
        <begin position="1"/>
        <end position="25"/>
    </location>
</feature>
<evidence type="ECO:0000256" key="1">
    <source>
        <dbReference type="SAM" id="Coils"/>
    </source>
</evidence>
<reference evidence="3 4" key="1">
    <citation type="submission" date="2014-07" db="EMBL/GenBank/DDBJ databases">
        <title>Draft Genome Sequence of Gephyronic Acid Producer, Cystobacter violaceus Strain Cb vi76.</title>
        <authorList>
            <person name="Stevens D.C."/>
            <person name="Young J."/>
            <person name="Carmichael R."/>
            <person name="Tan J."/>
            <person name="Taylor R.E."/>
        </authorList>
    </citation>
    <scope>NUCLEOTIDE SEQUENCE [LARGE SCALE GENOMIC DNA]</scope>
    <source>
        <strain evidence="3 4">Cb vi76</strain>
    </source>
</reference>
<accession>A0A084SMX6</accession>
<protein>
    <submittedName>
        <fullName evidence="3">TetR family transcriptional regulator</fullName>
    </submittedName>
</protein>
<dbReference type="EMBL" id="JPMI01000232">
    <property type="protein sequence ID" value="KFA89811.1"/>
    <property type="molecule type" value="Genomic_DNA"/>
</dbReference>
<proteinExistence type="predicted"/>
<dbReference type="NCBIfam" id="NF040658">
    <property type="entry name" value="Myxo_OME_TraC"/>
    <property type="match status" value="1"/>
</dbReference>
<evidence type="ECO:0000313" key="3">
    <source>
        <dbReference type="EMBL" id="KFA89811.1"/>
    </source>
</evidence>
<dbReference type="Proteomes" id="UP000028547">
    <property type="component" value="Unassembled WGS sequence"/>
</dbReference>
<comment type="caution">
    <text evidence="3">The sequence shown here is derived from an EMBL/GenBank/DDBJ whole genome shotgun (WGS) entry which is preliminary data.</text>
</comment>
<organism evidence="3 4">
    <name type="scientific">Archangium violaceum Cb vi76</name>
    <dbReference type="NCBI Taxonomy" id="1406225"/>
    <lineage>
        <taxon>Bacteria</taxon>
        <taxon>Pseudomonadati</taxon>
        <taxon>Myxococcota</taxon>
        <taxon>Myxococcia</taxon>
        <taxon>Myxococcales</taxon>
        <taxon>Cystobacterineae</taxon>
        <taxon>Archangiaceae</taxon>
        <taxon>Archangium</taxon>
    </lineage>
</organism>
<feature type="coiled-coil region" evidence="1">
    <location>
        <begin position="331"/>
        <end position="358"/>
    </location>
</feature>
<evidence type="ECO:0000313" key="4">
    <source>
        <dbReference type="Proteomes" id="UP000028547"/>
    </source>
</evidence>
<keyword evidence="1" id="KW-0175">Coiled coil</keyword>
<sequence length="620" mass="68377">MRLHSALHPDGAFPDNAPVRSSFEPPSSPLARRLGLVALTVVTLLAAAGCSPFARALKEGDTFSAQQKWAEAEEAYLRALAEEPNDAEAKAKLLKLRQQWSAEILQGARVKHTEGDLAGTTSLLVRALQLDGENVDARMLLAQTLEARVEVAQKALKEDRLPEARAEFEAVLAVDAGNVAARKGVIGVQTALARRWFGTAQRLEEEGKLGNALLAYVRANQEQTGATPALERAEAVRRKLQDEIAFLVVTGPAEDKAEAPDVAQRLSPGRLSALLPQEVPIRVITADAPKDHEGVRLGLSVERVMPVKSVEQAQKSQRYLVTNKAVPNPRRLQTESALLEQERKLEDVERKLSGVLRDYLRKQDELSQAREVATRCRSRERQACSTALAECVRAFGQSKPGEVPKECSPSRCNPQCEAEEGALSQRASAAQELERRLESAQENAETQRREVQRGRDAYYREPLTVDEPVYAEYPYDVELHRLSITASVTERLVSLSKDAAAASPHSEDYAAMHEDAANKAYDKVGVLADPVQLRTEAELRVEAGDKAMQSIAQRVMEHFDVYRQRRVQDARRGMVRPSAEDVVETAVRALLLTADEPPQDILQALSQARGLTRPESIFGR</sequence>
<dbReference type="InterPro" id="IPR011990">
    <property type="entry name" value="TPR-like_helical_dom_sf"/>
</dbReference>
<dbReference type="AlphaFoldDB" id="A0A084SMX6"/>
<evidence type="ECO:0000256" key="2">
    <source>
        <dbReference type="SAM" id="MobiDB-lite"/>
    </source>
</evidence>
<feature type="coiled-coil region" evidence="1">
    <location>
        <begin position="423"/>
        <end position="457"/>
    </location>
</feature>
<gene>
    <name evidence="3" type="ORF">Q664_32195</name>
</gene>
<name>A0A084SMX6_9BACT</name>
<dbReference type="SUPFAM" id="SSF48452">
    <property type="entry name" value="TPR-like"/>
    <property type="match status" value="1"/>
</dbReference>